<comment type="caution">
    <text evidence="2">The sequence shown here is derived from an EMBL/GenBank/DDBJ whole genome shotgun (WGS) entry which is preliminary data.</text>
</comment>
<dbReference type="Proteomes" id="UP000663866">
    <property type="component" value="Unassembled WGS sequence"/>
</dbReference>
<reference evidence="2" key="1">
    <citation type="submission" date="2021-02" db="EMBL/GenBank/DDBJ databases">
        <authorList>
            <person name="Nowell W R."/>
        </authorList>
    </citation>
    <scope>NUCLEOTIDE SEQUENCE</scope>
</reference>
<protein>
    <submittedName>
        <fullName evidence="2">Uncharacterized protein</fullName>
    </submittedName>
</protein>
<evidence type="ECO:0000313" key="2">
    <source>
        <dbReference type="EMBL" id="CAF4058730.1"/>
    </source>
</evidence>
<gene>
    <name evidence="2" type="ORF">OVN521_LOCUS18466</name>
</gene>
<feature type="compositionally biased region" description="Polar residues" evidence="1">
    <location>
        <begin position="78"/>
        <end position="94"/>
    </location>
</feature>
<feature type="region of interest" description="Disordered" evidence="1">
    <location>
        <begin position="1"/>
        <end position="109"/>
    </location>
</feature>
<proteinExistence type="predicted"/>
<dbReference type="EMBL" id="CAJOBG010003356">
    <property type="protein sequence ID" value="CAF4058730.1"/>
    <property type="molecule type" value="Genomic_DNA"/>
</dbReference>
<accession>A0A819S9Z6</accession>
<name>A0A819S9Z6_9BILA</name>
<evidence type="ECO:0000313" key="3">
    <source>
        <dbReference type="Proteomes" id="UP000663866"/>
    </source>
</evidence>
<keyword evidence="3" id="KW-1185">Reference proteome</keyword>
<dbReference type="AlphaFoldDB" id="A0A819S9Z6"/>
<feature type="compositionally biased region" description="Basic residues" evidence="1">
    <location>
        <begin position="1"/>
        <end position="13"/>
    </location>
</feature>
<sequence>MDTRKIVARRLTKSKKENKYAALPSSMALNKKLSDDRPPRPSFKQLRISRPLTYNEHLDTDPHSMASATFARKPNLPSPTKKSQEKISSPTAMNSPRRRARSFEPRAHTTTLFDKTINPFHKLRVILKRNE</sequence>
<evidence type="ECO:0000256" key="1">
    <source>
        <dbReference type="SAM" id="MobiDB-lite"/>
    </source>
</evidence>
<organism evidence="2 3">
    <name type="scientific">Rotaria magnacalcarata</name>
    <dbReference type="NCBI Taxonomy" id="392030"/>
    <lineage>
        <taxon>Eukaryota</taxon>
        <taxon>Metazoa</taxon>
        <taxon>Spiralia</taxon>
        <taxon>Gnathifera</taxon>
        <taxon>Rotifera</taxon>
        <taxon>Eurotatoria</taxon>
        <taxon>Bdelloidea</taxon>
        <taxon>Philodinida</taxon>
        <taxon>Philodinidae</taxon>
        <taxon>Rotaria</taxon>
    </lineage>
</organism>